<reference evidence="2" key="2">
    <citation type="submission" date="2020-05" db="UniProtKB">
        <authorList>
            <consortium name="EnsemblMetazoa"/>
        </authorList>
    </citation>
    <scope>IDENTIFICATION</scope>
    <source>
        <strain evidence="2">FAR1</strain>
    </source>
</reference>
<dbReference type="EMBL" id="AXCN02000779">
    <property type="status" value="NOT_ANNOTATED_CDS"/>
    <property type="molecule type" value="Genomic_DNA"/>
</dbReference>
<reference evidence="3" key="1">
    <citation type="submission" date="2014-01" db="EMBL/GenBank/DDBJ databases">
        <title>The Genome Sequence of Anopheles farauti FAR1 (V2).</title>
        <authorList>
            <consortium name="The Broad Institute Genomics Platform"/>
            <person name="Neafsey D.E."/>
            <person name="Besansky N."/>
            <person name="Howell P."/>
            <person name="Walton C."/>
            <person name="Young S.K."/>
            <person name="Zeng Q."/>
            <person name="Gargeya S."/>
            <person name="Fitzgerald M."/>
            <person name="Haas B."/>
            <person name="Abouelleil A."/>
            <person name="Allen A.W."/>
            <person name="Alvarado L."/>
            <person name="Arachchi H.M."/>
            <person name="Berlin A.M."/>
            <person name="Chapman S.B."/>
            <person name="Gainer-Dewar J."/>
            <person name="Goldberg J."/>
            <person name="Griggs A."/>
            <person name="Gujja S."/>
            <person name="Hansen M."/>
            <person name="Howarth C."/>
            <person name="Imamovic A."/>
            <person name="Ireland A."/>
            <person name="Larimer J."/>
            <person name="McCowan C."/>
            <person name="Murphy C."/>
            <person name="Pearson M."/>
            <person name="Poon T.W."/>
            <person name="Priest M."/>
            <person name="Roberts A."/>
            <person name="Saif S."/>
            <person name="Shea T."/>
            <person name="Sisk P."/>
            <person name="Sykes S."/>
            <person name="Wortman J."/>
            <person name="Nusbaum C."/>
            <person name="Birren B."/>
        </authorList>
    </citation>
    <scope>NUCLEOTIDE SEQUENCE [LARGE SCALE GENOMIC DNA]</scope>
    <source>
        <strain evidence="3">FAR1</strain>
    </source>
</reference>
<keyword evidence="1" id="KW-1133">Transmembrane helix</keyword>
<keyword evidence="1" id="KW-0472">Membrane</keyword>
<evidence type="ECO:0000256" key="1">
    <source>
        <dbReference type="SAM" id="Phobius"/>
    </source>
</evidence>
<dbReference type="Proteomes" id="UP000075886">
    <property type="component" value="Unassembled WGS sequence"/>
</dbReference>
<dbReference type="AlphaFoldDB" id="A0A182Q4N6"/>
<evidence type="ECO:0000313" key="2">
    <source>
        <dbReference type="EnsemblMetazoa" id="AFAF003005-PA"/>
    </source>
</evidence>
<sequence length="562" mass="63676">MSELPVSMQSTPNVAEFSVPWRAFNSDRVSIGDRPLFSASASGIDSSATLNERNAYCSSVDTNLGRTTTVNDARVTDQRTHDAQRVVDRSFRFRRHHFVATADQHGHGARVLAVFDHQHLVLGRTEAKLAHHTRRTELIGRKFLETWHNTATGSDRNQLNLGSTNPTDGRQLLLQQQMVRLIIEAPLTDGKRGARILHLLHHLQELLLLVFAQLAARVLHPAAHLTLQLDQLEVDVLLFEIGHRQHRVHRNFRHLPVTLVHDLAAERGHRHLDQWFLVLSRHRERVGDRVQMLHGTLGRQLEPIGNTDRVDATVEQRFGLLEQSTGQHHHSGRTIADLIVLRLAELHHQFADFVIHIHLLHDRCTVVRDRDVTVAADHHLVQTLRSERRPDDGGDLLRCLNVTLLFVCFAGSRFRNVFATAAVTAVAAVVRRFRSPMAVGKTVNRSKFSMTQARPTIVIDRKVEKRRTTAGRTMRNTATSVAAAAAAPDPTAERVEDGGLWAFGWARGRQSSTEQRQQPQHHRHRRCRRQQLWSMLSATTILLLLLLLPSHNDRSFAKDKTL</sequence>
<evidence type="ECO:0000313" key="3">
    <source>
        <dbReference type="Proteomes" id="UP000075886"/>
    </source>
</evidence>
<protein>
    <submittedName>
        <fullName evidence="2">Uncharacterized protein</fullName>
    </submittedName>
</protein>
<organism evidence="2 3">
    <name type="scientific">Anopheles farauti</name>
    <dbReference type="NCBI Taxonomy" id="69004"/>
    <lineage>
        <taxon>Eukaryota</taxon>
        <taxon>Metazoa</taxon>
        <taxon>Ecdysozoa</taxon>
        <taxon>Arthropoda</taxon>
        <taxon>Hexapoda</taxon>
        <taxon>Insecta</taxon>
        <taxon>Pterygota</taxon>
        <taxon>Neoptera</taxon>
        <taxon>Endopterygota</taxon>
        <taxon>Diptera</taxon>
        <taxon>Nematocera</taxon>
        <taxon>Culicoidea</taxon>
        <taxon>Culicidae</taxon>
        <taxon>Anophelinae</taxon>
        <taxon>Anopheles</taxon>
    </lineage>
</organism>
<accession>A0A182Q4N6</accession>
<name>A0A182Q4N6_9DIPT</name>
<dbReference type="VEuPathDB" id="VectorBase:AFAF003005"/>
<keyword evidence="1" id="KW-0812">Transmembrane</keyword>
<dbReference type="EMBL" id="AXCN02000780">
    <property type="status" value="NOT_ANNOTATED_CDS"/>
    <property type="molecule type" value="Genomic_DNA"/>
</dbReference>
<proteinExistence type="predicted"/>
<keyword evidence="3" id="KW-1185">Reference proteome</keyword>
<dbReference type="EMBL" id="AXCN02000781">
    <property type="status" value="NOT_ANNOTATED_CDS"/>
    <property type="molecule type" value="Genomic_DNA"/>
</dbReference>
<feature type="transmembrane region" description="Helical" evidence="1">
    <location>
        <begin position="532"/>
        <end position="550"/>
    </location>
</feature>
<dbReference type="EnsemblMetazoa" id="AFAF003005-RA">
    <property type="protein sequence ID" value="AFAF003005-PA"/>
    <property type="gene ID" value="AFAF003005"/>
</dbReference>